<dbReference type="EMBL" id="PGFE01000002">
    <property type="protein sequence ID" value="PJJ74285.1"/>
    <property type="molecule type" value="Genomic_DNA"/>
</dbReference>
<dbReference type="RefSeq" id="WP_100422904.1">
    <property type="nucleotide sequence ID" value="NZ_BOOX01000006.1"/>
</dbReference>
<sequence length="143" mass="14929">MSYDVVAFEQDALEPETAVGAGGRDTEADFDAWFDGAAWSDDADTEDPATTSPRLRAYCEILWTRFPAMNDGLSPTGEGAQQVSRALSDVLADYTYGPHLVQTSFSDAVARDALAACAAAASQAGVSLALVSAGRPTPVLPPT</sequence>
<protein>
    <submittedName>
        <fullName evidence="1">Uncharacterized protein</fullName>
    </submittedName>
</protein>
<dbReference type="Proteomes" id="UP000231693">
    <property type="component" value="Unassembled WGS sequence"/>
</dbReference>
<keyword evidence="2" id="KW-1185">Reference proteome</keyword>
<accession>A0A2M9CR25</accession>
<evidence type="ECO:0000313" key="2">
    <source>
        <dbReference type="Proteomes" id="UP000231693"/>
    </source>
</evidence>
<comment type="caution">
    <text evidence="1">The sequence shown here is derived from an EMBL/GenBank/DDBJ whole genome shotgun (WGS) entry which is preliminary data.</text>
</comment>
<dbReference type="AlphaFoldDB" id="A0A2M9CR25"/>
<gene>
    <name evidence="1" type="ORF">CLV28_1779</name>
</gene>
<proteinExistence type="predicted"/>
<evidence type="ECO:0000313" key="1">
    <source>
        <dbReference type="EMBL" id="PJJ74285.1"/>
    </source>
</evidence>
<name>A0A2M9CR25_9CELL</name>
<reference evidence="1 2" key="1">
    <citation type="submission" date="2017-11" db="EMBL/GenBank/DDBJ databases">
        <title>Genomic Encyclopedia of Archaeal and Bacterial Type Strains, Phase II (KMG-II): From Individual Species to Whole Genera.</title>
        <authorList>
            <person name="Goeker M."/>
        </authorList>
    </citation>
    <scope>NUCLEOTIDE SEQUENCE [LARGE SCALE GENOMIC DNA]</scope>
    <source>
        <strain evidence="1 2">DSM 25478</strain>
    </source>
</reference>
<organism evidence="1 2">
    <name type="scientific">Sediminihabitans luteus</name>
    <dbReference type="NCBI Taxonomy" id="1138585"/>
    <lineage>
        <taxon>Bacteria</taxon>
        <taxon>Bacillati</taxon>
        <taxon>Actinomycetota</taxon>
        <taxon>Actinomycetes</taxon>
        <taxon>Micrococcales</taxon>
        <taxon>Cellulomonadaceae</taxon>
        <taxon>Sediminihabitans</taxon>
    </lineage>
</organism>